<keyword evidence="2" id="KW-1133">Transmembrane helix</keyword>
<evidence type="ECO:0000313" key="3">
    <source>
        <dbReference type="EMBL" id="JAS10588.1"/>
    </source>
</evidence>
<dbReference type="EMBL" id="GEDC01026710">
    <property type="protein sequence ID" value="JAS10588.1"/>
    <property type="molecule type" value="Transcribed_RNA"/>
</dbReference>
<proteinExistence type="predicted"/>
<gene>
    <name evidence="3" type="ORF">g.36034</name>
</gene>
<keyword evidence="1" id="KW-0175">Coiled coil</keyword>
<evidence type="ECO:0000256" key="1">
    <source>
        <dbReference type="SAM" id="Coils"/>
    </source>
</evidence>
<keyword evidence="2" id="KW-0812">Transmembrane</keyword>
<reference evidence="3" key="1">
    <citation type="submission" date="2015-12" db="EMBL/GenBank/DDBJ databases">
        <title>De novo transcriptome assembly of four potential Pierce s Disease insect vectors from Arizona vineyards.</title>
        <authorList>
            <person name="Tassone E.E."/>
        </authorList>
    </citation>
    <scope>NUCLEOTIDE SEQUENCE</scope>
</reference>
<evidence type="ECO:0000256" key="2">
    <source>
        <dbReference type="SAM" id="Phobius"/>
    </source>
</evidence>
<dbReference type="AlphaFoldDB" id="A0A1B6CAS2"/>
<organism evidence="3">
    <name type="scientific">Clastoptera arizonana</name>
    <name type="common">Arizona spittle bug</name>
    <dbReference type="NCBI Taxonomy" id="38151"/>
    <lineage>
        <taxon>Eukaryota</taxon>
        <taxon>Metazoa</taxon>
        <taxon>Ecdysozoa</taxon>
        <taxon>Arthropoda</taxon>
        <taxon>Hexapoda</taxon>
        <taxon>Insecta</taxon>
        <taxon>Pterygota</taxon>
        <taxon>Neoptera</taxon>
        <taxon>Paraneoptera</taxon>
        <taxon>Hemiptera</taxon>
        <taxon>Auchenorrhyncha</taxon>
        <taxon>Cercopoidea</taxon>
        <taxon>Clastopteridae</taxon>
        <taxon>Clastoptera</taxon>
    </lineage>
</organism>
<accession>A0A1B6CAS2</accession>
<evidence type="ECO:0008006" key="4">
    <source>
        <dbReference type="Google" id="ProtNLM"/>
    </source>
</evidence>
<name>A0A1B6CAS2_9HEMI</name>
<feature type="transmembrane region" description="Helical" evidence="2">
    <location>
        <begin position="444"/>
        <end position="464"/>
    </location>
</feature>
<protein>
    <recommendedName>
        <fullName evidence="4">KASH domain-containing protein</fullName>
    </recommendedName>
</protein>
<feature type="coiled-coil region" evidence="1">
    <location>
        <begin position="150"/>
        <end position="325"/>
    </location>
</feature>
<sequence length="489" mass="57208">MNSDKKFMESIEARVVFSELQQIFNSCDHNGLEQVDKTILIDEIYKNICTEIPEMKSKISIKDQLYTKISQSNDSNLIKREEFEGRILEWLNEVFEINLKLDSLTGTNSLQRLKIISSTPVARVLFPNEKMENFDEVITPIFKDTRNGLNSLLDYQNKELSNERKKLEETVATLKNQILSMEKSPCTNCTVKQNKIERLEKNCNELSIEQERCFDQCENLKEEIAYLKKEINQLKGKNHVHRKNEENLQIRLNETQTVRDELQHKLNLEHKKREEMKRLFLETQTLNNIYTNNMIDMENKLSTAIDEKEELRRDLQNLQECFESERSCSQIKLFCEDDDIHTVNGVRNLFEELSDQVPKFGYVDGFSQTVPVTCNSVDIQFTPLLEEKGVQSTNSNFNKKVKCNLIDEISVGNCNKQCNSGDHLKVYNKNNYSTRNPERQKLNFGLLVLFFLVLPFLIAFTIFYSEDIRFETVFKVFGLKVYYLSPPPV</sequence>
<keyword evidence="2" id="KW-0472">Membrane</keyword>